<dbReference type="AlphaFoldDB" id="A0AAD9J0Q4"/>
<reference evidence="1" key="1">
    <citation type="journal article" date="2023" name="Mol. Biol. Evol.">
        <title>Third-Generation Sequencing Reveals the Adaptive Role of the Epigenome in Three Deep-Sea Polychaetes.</title>
        <authorList>
            <person name="Perez M."/>
            <person name="Aroh O."/>
            <person name="Sun Y."/>
            <person name="Lan Y."/>
            <person name="Juniper S.K."/>
            <person name="Young C.R."/>
            <person name="Angers B."/>
            <person name="Qian P.Y."/>
        </authorList>
    </citation>
    <scope>NUCLEOTIDE SEQUENCE</scope>
    <source>
        <strain evidence="1">P08H-3</strain>
    </source>
</reference>
<dbReference type="EMBL" id="JAODUP010000781">
    <property type="protein sequence ID" value="KAK2144153.1"/>
    <property type="molecule type" value="Genomic_DNA"/>
</dbReference>
<evidence type="ECO:0000313" key="1">
    <source>
        <dbReference type="EMBL" id="KAK2144153.1"/>
    </source>
</evidence>
<dbReference type="Gene3D" id="3.90.550.10">
    <property type="entry name" value="Spore Coat Polysaccharide Biosynthesis Protein SpsA, Chain A"/>
    <property type="match status" value="1"/>
</dbReference>
<dbReference type="PANTHER" id="PTHR33604:SF3">
    <property type="entry name" value="OSJNBA0004B13.7 PROTEIN"/>
    <property type="match status" value="1"/>
</dbReference>
<gene>
    <name evidence="1" type="ORF">LSH36_781g01004</name>
</gene>
<dbReference type="PANTHER" id="PTHR33604">
    <property type="entry name" value="OSJNBA0004B13.7 PROTEIN"/>
    <property type="match status" value="1"/>
</dbReference>
<dbReference type="Proteomes" id="UP001208570">
    <property type="component" value="Unassembled WGS sequence"/>
</dbReference>
<comment type="caution">
    <text evidence="1">The sequence shown here is derived from an EMBL/GenBank/DDBJ whole genome shotgun (WGS) entry which is preliminary data.</text>
</comment>
<keyword evidence="2" id="KW-1185">Reference proteome</keyword>
<organism evidence="1 2">
    <name type="scientific">Paralvinella palmiformis</name>
    <dbReference type="NCBI Taxonomy" id="53620"/>
    <lineage>
        <taxon>Eukaryota</taxon>
        <taxon>Metazoa</taxon>
        <taxon>Spiralia</taxon>
        <taxon>Lophotrochozoa</taxon>
        <taxon>Annelida</taxon>
        <taxon>Polychaeta</taxon>
        <taxon>Sedentaria</taxon>
        <taxon>Canalipalpata</taxon>
        <taxon>Terebellida</taxon>
        <taxon>Terebelliformia</taxon>
        <taxon>Alvinellidae</taxon>
        <taxon>Paralvinella</taxon>
    </lineage>
</organism>
<dbReference type="InterPro" id="IPR029044">
    <property type="entry name" value="Nucleotide-diphossugar_trans"/>
</dbReference>
<accession>A0AAD9J0Q4</accession>
<proteinExistence type="predicted"/>
<dbReference type="SUPFAM" id="SSF53448">
    <property type="entry name" value="Nucleotide-diphospho-sugar transferases"/>
    <property type="match status" value="1"/>
</dbReference>
<sequence>MEIFLSVKHLSAILVYFFALHFKYCNCLSGIYEYPEVVDFRIIVLTYNRPFSLVQCLTHVNRVITDGATVAVEVWVDRPENGDVNVETLHILDNITWSDWIIHRTHVHPVHAGLYGQWLTTWRPKFGSREIVLYLEDDVDISPYAYRWLRRAYGAYRENPELAGISLQEEYVITASGRRRGVSLKTPDYDPIYFYRIVGPWGFAPHPEQWRRFQDWYFAEKNSCRQLDPHVPEAGLYDSWYTDMQQENRTDSMWIMWYISYCHRNSLYTAYSNLRAYSKDPGAGLVVNRREDGLHFSGRRRNNTDQFLLGYWDEKFVKFPEKITKLDYDGSYS</sequence>
<name>A0AAD9J0Q4_9ANNE</name>
<evidence type="ECO:0000313" key="2">
    <source>
        <dbReference type="Proteomes" id="UP001208570"/>
    </source>
</evidence>
<protein>
    <submittedName>
        <fullName evidence="1">Uncharacterized protein</fullName>
    </submittedName>
</protein>